<dbReference type="Gene3D" id="2.30.29.30">
    <property type="entry name" value="Pleckstrin-homology domain (PH domain)/Phosphotyrosine-binding domain (PTB)"/>
    <property type="match status" value="1"/>
</dbReference>
<dbReference type="Proteomes" id="UP000748531">
    <property type="component" value="Unassembled WGS sequence"/>
</dbReference>
<organism evidence="1 2">
    <name type="scientific">Paragonimus heterotremus</name>
    <dbReference type="NCBI Taxonomy" id="100268"/>
    <lineage>
        <taxon>Eukaryota</taxon>
        <taxon>Metazoa</taxon>
        <taxon>Spiralia</taxon>
        <taxon>Lophotrochozoa</taxon>
        <taxon>Platyhelminthes</taxon>
        <taxon>Trematoda</taxon>
        <taxon>Digenea</taxon>
        <taxon>Plagiorchiida</taxon>
        <taxon>Troglotremata</taxon>
        <taxon>Troglotrematidae</taxon>
        <taxon>Paragonimus</taxon>
    </lineage>
</organism>
<accession>A0A8J4WJY8</accession>
<dbReference type="OrthoDB" id="10069833at2759"/>
<proteinExistence type="predicted"/>
<keyword evidence="2" id="KW-1185">Reference proteome</keyword>
<gene>
    <name evidence="1" type="ORF">PHET_01973</name>
</gene>
<protein>
    <recommendedName>
        <fullName evidence="3">PID domain-containing protein</fullName>
    </recommendedName>
</protein>
<sequence length="346" mass="38704">MEKKNGIFPQKSNYGESEGASHSVTMSFAAKLFGKLQVRDAKGDMVCETALSLLKACLLNSKAGKKRVTIKLHLDEFKVLDRKSKDPIETNACGIIMKQPALGENGFEFLGFKLRNGPSLLIGALKHVIQLSHTGRTQINTPNQQDQFINDLINLDEQSDDVSADHDRTSINTQKPKPLISCIQSPRLNIDETKRQRSESIKDQQWTQFDCSFTQRCDTLESTKNWDPWDVNNEAPARNTQWPAPSFWTNDSSKDPPGHQISANLQTSAAITLSSYTSEKVLPNPGPQIWETNEWLMSLPKPQTNSRNPFVQSWTSNQPIETSWSAGQSTLNWCDAIVSRGASEQV</sequence>
<name>A0A8J4WJY8_9TREM</name>
<evidence type="ECO:0000313" key="1">
    <source>
        <dbReference type="EMBL" id="KAF5404301.1"/>
    </source>
</evidence>
<evidence type="ECO:0000313" key="2">
    <source>
        <dbReference type="Proteomes" id="UP000748531"/>
    </source>
</evidence>
<reference evidence="1" key="1">
    <citation type="submission" date="2019-05" db="EMBL/GenBank/DDBJ databases">
        <title>Annotation for the trematode Paragonimus heterotremus.</title>
        <authorList>
            <person name="Choi Y.-J."/>
        </authorList>
    </citation>
    <scope>NUCLEOTIDE SEQUENCE</scope>
    <source>
        <strain evidence="1">LC</strain>
    </source>
</reference>
<evidence type="ECO:0008006" key="3">
    <source>
        <dbReference type="Google" id="ProtNLM"/>
    </source>
</evidence>
<dbReference type="AlphaFoldDB" id="A0A8J4WJY8"/>
<comment type="caution">
    <text evidence="1">The sequence shown here is derived from an EMBL/GenBank/DDBJ whole genome shotgun (WGS) entry which is preliminary data.</text>
</comment>
<dbReference type="EMBL" id="LUCH01000795">
    <property type="protein sequence ID" value="KAF5404301.1"/>
    <property type="molecule type" value="Genomic_DNA"/>
</dbReference>
<dbReference type="SUPFAM" id="SSF50729">
    <property type="entry name" value="PH domain-like"/>
    <property type="match status" value="1"/>
</dbReference>
<dbReference type="InterPro" id="IPR011993">
    <property type="entry name" value="PH-like_dom_sf"/>
</dbReference>